<dbReference type="SUPFAM" id="SSF53335">
    <property type="entry name" value="S-adenosyl-L-methionine-dependent methyltransferases"/>
    <property type="match status" value="1"/>
</dbReference>
<keyword evidence="3" id="KW-0949">S-adenosyl-L-methionine</keyword>
<dbReference type="InterPro" id="IPR012327">
    <property type="entry name" value="MeTrfase_D12"/>
</dbReference>
<keyword evidence="2" id="KW-0808">Transferase</keyword>
<dbReference type="GO" id="GO:0032259">
    <property type="term" value="P:methylation"/>
    <property type="evidence" value="ECO:0007669"/>
    <property type="project" value="UniProtKB-KW"/>
</dbReference>
<dbReference type="InterPro" id="IPR029063">
    <property type="entry name" value="SAM-dependent_MTases_sf"/>
</dbReference>
<evidence type="ECO:0000256" key="3">
    <source>
        <dbReference type="ARBA" id="ARBA00022691"/>
    </source>
</evidence>
<reference evidence="4 5" key="1">
    <citation type="submission" date="2019-10" db="EMBL/GenBank/DDBJ databases">
        <title>Vibrio sp. nov., isolated from Coralline algae surface.</title>
        <authorList>
            <person name="Geng Y."/>
            <person name="Zhang X."/>
        </authorList>
    </citation>
    <scope>NUCLEOTIDE SEQUENCE [LARGE SCALE GENOMIC DNA]</scope>
    <source>
        <strain evidence="4 5">SM1977</strain>
    </source>
</reference>
<keyword evidence="1" id="KW-0489">Methyltransferase</keyword>
<organism evidence="4 5">
    <name type="scientific">Vibrio algicola</name>
    <dbReference type="NCBI Taxonomy" id="2662262"/>
    <lineage>
        <taxon>Bacteria</taxon>
        <taxon>Pseudomonadati</taxon>
        <taxon>Pseudomonadota</taxon>
        <taxon>Gammaproteobacteria</taxon>
        <taxon>Vibrionales</taxon>
        <taxon>Vibrionaceae</taxon>
        <taxon>Vibrio</taxon>
    </lineage>
</organism>
<evidence type="ECO:0008006" key="6">
    <source>
        <dbReference type="Google" id="ProtNLM"/>
    </source>
</evidence>
<dbReference type="GO" id="GO:0009307">
    <property type="term" value="P:DNA restriction-modification system"/>
    <property type="evidence" value="ECO:0007669"/>
    <property type="project" value="InterPro"/>
</dbReference>
<gene>
    <name evidence="4" type="ORF">GFB47_10165</name>
</gene>
<protein>
    <recommendedName>
        <fullName evidence="6">DNA methyltransferase</fullName>
    </recommendedName>
</protein>
<dbReference type="RefSeq" id="WP_153447870.1">
    <property type="nucleotide sequence ID" value="NZ_CP045699.1"/>
</dbReference>
<keyword evidence="5" id="KW-1185">Reference proteome</keyword>
<dbReference type="AlphaFoldDB" id="A0A5Q0TFT6"/>
<dbReference type="REBASE" id="376839">
    <property type="entry name" value="M.Vsp1977ORF10165P"/>
</dbReference>
<dbReference type="Pfam" id="PF02086">
    <property type="entry name" value="MethyltransfD12"/>
    <property type="match status" value="1"/>
</dbReference>
<dbReference type="EMBL" id="CP045699">
    <property type="protein sequence ID" value="QGA65724.1"/>
    <property type="molecule type" value="Genomic_DNA"/>
</dbReference>
<evidence type="ECO:0000256" key="2">
    <source>
        <dbReference type="ARBA" id="ARBA00022679"/>
    </source>
</evidence>
<accession>A0A5Q0TFT6</accession>
<evidence type="ECO:0000313" key="4">
    <source>
        <dbReference type="EMBL" id="QGA65724.1"/>
    </source>
</evidence>
<dbReference type="Proteomes" id="UP000348942">
    <property type="component" value="Chromosome 1"/>
</dbReference>
<dbReference type="GO" id="GO:0009007">
    <property type="term" value="F:site-specific DNA-methyltransferase (adenine-specific) activity"/>
    <property type="evidence" value="ECO:0007669"/>
    <property type="project" value="UniProtKB-EC"/>
</dbReference>
<evidence type="ECO:0000256" key="1">
    <source>
        <dbReference type="ARBA" id="ARBA00022603"/>
    </source>
</evidence>
<proteinExistence type="predicted"/>
<evidence type="ECO:0000313" key="5">
    <source>
        <dbReference type="Proteomes" id="UP000348942"/>
    </source>
</evidence>
<name>A0A5Q0TFT6_9VIBR</name>
<sequence length="553" mass="62619">MNTINKLEQCNTDFLQNNIITYLGNKRTQLGFINDEVSRLIASDSSLKNRDKKSIKILDIFSGSGVVARSFKHKGYSVLCNDLEKYSAIINDVMIGMNKSDLEAIFSCVYEKLVSYYSIHNIPFIKSDKSSDYGKVVDLLNSVRGLGDNQIKPFFQVHYAPKITEQADFETERLFYTQENAQFIDSVLDAVFEFKLNGVPVFNEKAKNVILADLLHLMTKNINSSGHMKSFHNGFGGKGKNALSRIMADMILTELPLIEAENGKSFTCDAVSVMSNNALNVDIVYCDSPYNSHQYSGNYHLLTTAVNNRDLDVVSGKGGIRTEQNKSEFCYKKVVDLAGIRHKKAYHAFKALLDDVSNRSKYLIVSYNQEGILTQSELIDVLSNDGKHSIKVKTHKHDKFKGGKNTNISNAVVEHIFIVELNKPQCLTEVELLKNSLKLETEKQLLLDKYINTERLPNNVDFVQSGTKQVIQFKGGKISLDCNNRVTSEIFEKYDDHLFELINSIEFESKEEMMSFYIKNNNRKAALKLLPSFKIKSKRHLFDQYSALLLSAA</sequence>